<keyword evidence="4" id="KW-1185">Reference proteome</keyword>
<dbReference type="PANTHER" id="PTHR23416">
    <property type="entry name" value="SIALIC ACID SYNTHASE-RELATED"/>
    <property type="match status" value="1"/>
</dbReference>
<protein>
    <submittedName>
        <fullName evidence="3">Acetyltransferase</fullName>
    </submittedName>
</protein>
<evidence type="ECO:0000256" key="1">
    <source>
        <dbReference type="ARBA" id="ARBA00007274"/>
    </source>
</evidence>
<dbReference type="Pfam" id="PF00132">
    <property type="entry name" value="Hexapep"/>
    <property type="match status" value="1"/>
</dbReference>
<proteinExistence type="inferred from homology"/>
<sequence>MANHFHSSVFIGPWVEIEVSSRGSHTYIDENSRIDNFVKIKHVGGSGDIRIGKHVYLNSGTVLYSGNGITIGNDVLIGPNCSIVPTNHNFSEIDKPIRLQGFMPSRGGVVINDNVWIGAGVTILDGSVIGEGCIIGANSLVRGVLEPYTIYAGNPVQRIKKR</sequence>
<comment type="similarity">
    <text evidence="1">Belongs to the transferase hexapeptide repeat family.</text>
</comment>
<accession>A0A1V9EY16</accession>
<evidence type="ECO:0000256" key="2">
    <source>
        <dbReference type="ARBA" id="ARBA00022679"/>
    </source>
</evidence>
<evidence type="ECO:0000313" key="4">
    <source>
        <dbReference type="Proteomes" id="UP000192610"/>
    </source>
</evidence>
<dbReference type="InterPro" id="IPR001451">
    <property type="entry name" value="Hexapep"/>
</dbReference>
<comment type="caution">
    <text evidence="3">The sequence shown here is derived from an EMBL/GenBank/DDBJ whole genome shotgun (WGS) entry which is preliminary data.</text>
</comment>
<dbReference type="RefSeq" id="WP_081199247.1">
    <property type="nucleotide sequence ID" value="NZ_FOCZ01000001.1"/>
</dbReference>
<dbReference type="SUPFAM" id="SSF51161">
    <property type="entry name" value="Trimeric LpxA-like enzymes"/>
    <property type="match status" value="1"/>
</dbReference>
<dbReference type="STRING" id="354355.SAMN05660816_00334"/>
<dbReference type="EMBL" id="LVXG01000012">
    <property type="protein sequence ID" value="OQP50814.1"/>
    <property type="molecule type" value="Genomic_DNA"/>
</dbReference>
<keyword evidence="2 3" id="KW-0808">Transferase</keyword>
<name>A0A1V9EY16_9BACT</name>
<dbReference type="GO" id="GO:0008374">
    <property type="term" value="F:O-acyltransferase activity"/>
    <property type="evidence" value="ECO:0007669"/>
    <property type="project" value="TreeGrafter"/>
</dbReference>
<dbReference type="OrthoDB" id="9812571at2"/>
<dbReference type="InterPro" id="IPR011004">
    <property type="entry name" value="Trimer_LpxA-like_sf"/>
</dbReference>
<dbReference type="InterPro" id="IPR051159">
    <property type="entry name" value="Hexapeptide_acetyltransf"/>
</dbReference>
<organism evidence="3 4">
    <name type="scientific">Niastella yeongjuensis</name>
    <dbReference type="NCBI Taxonomy" id="354355"/>
    <lineage>
        <taxon>Bacteria</taxon>
        <taxon>Pseudomonadati</taxon>
        <taxon>Bacteroidota</taxon>
        <taxon>Chitinophagia</taxon>
        <taxon>Chitinophagales</taxon>
        <taxon>Chitinophagaceae</taxon>
        <taxon>Niastella</taxon>
    </lineage>
</organism>
<gene>
    <name evidence="3" type="ORF">A4H97_03035</name>
</gene>
<dbReference type="GO" id="GO:0005829">
    <property type="term" value="C:cytosol"/>
    <property type="evidence" value="ECO:0007669"/>
    <property type="project" value="TreeGrafter"/>
</dbReference>
<dbReference type="PANTHER" id="PTHR23416:SF23">
    <property type="entry name" value="ACETYLTRANSFERASE C18B11.09C-RELATED"/>
    <property type="match status" value="1"/>
</dbReference>
<dbReference type="Proteomes" id="UP000192610">
    <property type="component" value="Unassembled WGS sequence"/>
</dbReference>
<reference evidence="4" key="1">
    <citation type="submission" date="2016-04" db="EMBL/GenBank/DDBJ databases">
        <authorList>
            <person name="Chen L."/>
            <person name="Zhuang W."/>
            <person name="Wang G."/>
        </authorList>
    </citation>
    <scope>NUCLEOTIDE SEQUENCE [LARGE SCALE GENOMIC DNA]</scope>
    <source>
        <strain evidence="4">17621</strain>
    </source>
</reference>
<dbReference type="AlphaFoldDB" id="A0A1V9EY16"/>
<evidence type="ECO:0000313" key="3">
    <source>
        <dbReference type="EMBL" id="OQP50814.1"/>
    </source>
</evidence>
<dbReference type="CDD" id="cd04647">
    <property type="entry name" value="LbH_MAT_like"/>
    <property type="match status" value="1"/>
</dbReference>
<dbReference type="Gene3D" id="2.160.10.10">
    <property type="entry name" value="Hexapeptide repeat proteins"/>
    <property type="match status" value="1"/>
</dbReference>